<feature type="transmembrane region" description="Helical" evidence="1">
    <location>
        <begin position="12"/>
        <end position="42"/>
    </location>
</feature>
<dbReference type="RefSeq" id="WP_166177982.1">
    <property type="nucleotide sequence ID" value="NZ_CP045119.1"/>
</dbReference>
<keyword evidence="1" id="KW-1133">Transmembrane helix</keyword>
<accession>A0A6G8QCE9</accession>
<reference evidence="2 3" key="1">
    <citation type="submission" date="2019-10" db="EMBL/GenBank/DDBJ databases">
        <title>Rubrobacter sp nov SCSIO 52090 isolated from a deep-sea sediment in the South China Sea.</title>
        <authorList>
            <person name="Chen R.W."/>
        </authorList>
    </citation>
    <scope>NUCLEOTIDE SEQUENCE [LARGE SCALE GENOMIC DNA]</scope>
    <source>
        <strain evidence="2 3">SCSIO 52909</strain>
    </source>
</reference>
<dbReference type="Pfam" id="PF10031">
    <property type="entry name" value="DUF2273"/>
    <property type="match status" value="1"/>
</dbReference>
<dbReference type="EMBL" id="CP045119">
    <property type="protein sequence ID" value="QIN84112.1"/>
    <property type="molecule type" value="Genomic_DNA"/>
</dbReference>
<keyword evidence="1" id="KW-0812">Transmembrane</keyword>
<sequence>MATWTNKQWGAVIGALVLFSMFLIGFEETLVVVLFGVIGYFVGKYLDGEIDPEDLRARAQGRRSGM</sequence>
<dbReference type="Proteomes" id="UP000501452">
    <property type="component" value="Chromosome"/>
</dbReference>
<dbReference type="InterPro" id="IPR018730">
    <property type="entry name" value="DUF2273"/>
</dbReference>
<keyword evidence="1" id="KW-0472">Membrane</keyword>
<name>A0A6G8QCE9_9ACTN</name>
<evidence type="ECO:0000313" key="3">
    <source>
        <dbReference type="Proteomes" id="UP000501452"/>
    </source>
</evidence>
<organism evidence="2 3">
    <name type="scientific">Rubrobacter tropicus</name>
    <dbReference type="NCBI Taxonomy" id="2653851"/>
    <lineage>
        <taxon>Bacteria</taxon>
        <taxon>Bacillati</taxon>
        <taxon>Actinomycetota</taxon>
        <taxon>Rubrobacteria</taxon>
        <taxon>Rubrobacterales</taxon>
        <taxon>Rubrobacteraceae</taxon>
        <taxon>Rubrobacter</taxon>
    </lineage>
</organism>
<proteinExistence type="predicted"/>
<dbReference type="AlphaFoldDB" id="A0A6G8QCE9"/>
<evidence type="ECO:0000256" key="1">
    <source>
        <dbReference type="SAM" id="Phobius"/>
    </source>
</evidence>
<evidence type="ECO:0000313" key="2">
    <source>
        <dbReference type="EMBL" id="QIN84112.1"/>
    </source>
</evidence>
<dbReference type="KEGG" id="rub:GBA63_16765"/>
<protein>
    <submittedName>
        <fullName evidence="2">DUF2273 domain-containing protein</fullName>
    </submittedName>
</protein>
<keyword evidence="3" id="KW-1185">Reference proteome</keyword>
<gene>
    <name evidence="2" type="ORF">GBA63_16765</name>
</gene>